<dbReference type="Proteomes" id="UP000592216">
    <property type="component" value="Unassembled WGS sequence"/>
</dbReference>
<comment type="caution">
    <text evidence="9">The sequence shown here is derived from an EMBL/GenBank/DDBJ whole genome shotgun (WGS) entry which is preliminary data.</text>
</comment>
<dbReference type="PANTHER" id="PTHR30269">
    <property type="entry name" value="TRANSMEMBRANE PROTEIN YFCA"/>
    <property type="match status" value="1"/>
</dbReference>
<feature type="transmembrane region" description="Helical" evidence="8">
    <location>
        <begin position="96"/>
        <end position="113"/>
    </location>
</feature>
<dbReference type="EMBL" id="JABCJE010000001">
    <property type="protein sequence ID" value="NVO21822.1"/>
    <property type="molecule type" value="Genomic_DNA"/>
</dbReference>
<dbReference type="InterPro" id="IPR052017">
    <property type="entry name" value="TSUP"/>
</dbReference>
<accession>A0A850Q1N5</accession>
<sequence>MVFFAITIPAVIFAGITKAGFGSGASFASASILALLLEPGVALGIMLPLLMLMDISSLRPYWKRWNSRDAKRIIIGAVPGVALGAFLYDLANPDLFRLLIGGISIAFVIWAVARSQGWIEVSGDLLGAKAGAFSGLMAGFTSFVSHAGGPPVAVYLLRQGLDKTTFQATTIIVFWAINLMKFIPYFALGIFTKQTFLADLFLAPFGILGVYLGVKAHHLVPEKPFFVFTYVALTLTGAKLIWDALF</sequence>
<proteinExistence type="inferred from homology"/>
<evidence type="ECO:0000256" key="4">
    <source>
        <dbReference type="ARBA" id="ARBA00022475"/>
    </source>
</evidence>
<protein>
    <recommendedName>
        <fullName evidence="8">Probable membrane transporter protein</fullName>
    </recommendedName>
</protein>
<dbReference type="GO" id="GO:0005886">
    <property type="term" value="C:plasma membrane"/>
    <property type="evidence" value="ECO:0007669"/>
    <property type="project" value="UniProtKB-SubCell"/>
</dbReference>
<keyword evidence="4 8" id="KW-1003">Cell membrane</keyword>
<feature type="transmembrane region" description="Helical" evidence="8">
    <location>
        <begin position="225"/>
        <end position="242"/>
    </location>
</feature>
<dbReference type="Proteomes" id="UP000523601">
    <property type="component" value="Unassembled WGS sequence"/>
</dbReference>
<dbReference type="Pfam" id="PF01925">
    <property type="entry name" value="TauE"/>
    <property type="match status" value="1"/>
</dbReference>
<dbReference type="InterPro" id="IPR002781">
    <property type="entry name" value="TM_pro_TauE-like"/>
</dbReference>
<evidence type="ECO:0000256" key="6">
    <source>
        <dbReference type="ARBA" id="ARBA00022989"/>
    </source>
</evidence>
<evidence type="ECO:0000313" key="10">
    <source>
        <dbReference type="EMBL" id="NVO26589.1"/>
    </source>
</evidence>
<evidence type="ECO:0000256" key="7">
    <source>
        <dbReference type="ARBA" id="ARBA00023136"/>
    </source>
</evidence>
<feature type="transmembrane region" description="Helical" evidence="8">
    <location>
        <begin position="29"/>
        <end position="52"/>
    </location>
</feature>
<comment type="subcellular location">
    <subcellularLocation>
        <location evidence="1 8">Cell membrane</location>
        <topology evidence="1 8">Multi-pass membrane protein</topology>
    </subcellularLocation>
</comment>
<feature type="transmembrane region" description="Helical" evidence="8">
    <location>
        <begin position="195"/>
        <end position="213"/>
    </location>
</feature>
<keyword evidence="3" id="KW-0813">Transport</keyword>
<organism evidence="9 12">
    <name type="scientific">Donghicola mangrovi</name>
    <dbReference type="NCBI Taxonomy" id="2729614"/>
    <lineage>
        <taxon>Bacteria</taxon>
        <taxon>Pseudomonadati</taxon>
        <taxon>Pseudomonadota</taxon>
        <taxon>Alphaproteobacteria</taxon>
        <taxon>Rhodobacterales</taxon>
        <taxon>Roseobacteraceae</taxon>
        <taxon>Donghicola</taxon>
    </lineage>
</organism>
<dbReference type="EMBL" id="JABCJD010000001">
    <property type="protein sequence ID" value="NVO26589.1"/>
    <property type="molecule type" value="Genomic_DNA"/>
</dbReference>
<evidence type="ECO:0000256" key="1">
    <source>
        <dbReference type="ARBA" id="ARBA00004651"/>
    </source>
</evidence>
<comment type="similarity">
    <text evidence="2 8">Belongs to the 4-toluene sulfonate uptake permease (TSUP) (TC 2.A.102) family.</text>
</comment>
<dbReference type="PANTHER" id="PTHR30269:SF37">
    <property type="entry name" value="MEMBRANE TRANSPORTER PROTEIN"/>
    <property type="match status" value="1"/>
</dbReference>
<evidence type="ECO:0000256" key="8">
    <source>
        <dbReference type="RuleBase" id="RU363041"/>
    </source>
</evidence>
<feature type="transmembrane region" description="Helical" evidence="8">
    <location>
        <begin position="164"/>
        <end position="183"/>
    </location>
</feature>
<gene>
    <name evidence="10" type="ORF">HJ526_04085</name>
    <name evidence="9" type="ORF">HJ536_00490</name>
</gene>
<evidence type="ECO:0000313" key="9">
    <source>
        <dbReference type="EMBL" id="NVO21822.1"/>
    </source>
</evidence>
<evidence type="ECO:0000313" key="11">
    <source>
        <dbReference type="Proteomes" id="UP000523601"/>
    </source>
</evidence>
<keyword evidence="11" id="KW-1185">Reference proteome</keyword>
<evidence type="ECO:0000256" key="5">
    <source>
        <dbReference type="ARBA" id="ARBA00022692"/>
    </source>
</evidence>
<dbReference type="AlphaFoldDB" id="A0A850Q1N5"/>
<keyword evidence="5 8" id="KW-0812">Transmembrane</keyword>
<name>A0A850Q1N5_9RHOB</name>
<evidence type="ECO:0000313" key="12">
    <source>
        <dbReference type="Proteomes" id="UP000592216"/>
    </source>
</evidence>
<reference evidence="11 12" key="1">
    <citation type="submission" date="2020-04" db="EMBL/GenBank/DDBJ databases">
        <title>Donghicola sp., a member of the Rhodobacteraceae family isolated from mangrove forest in Thailand.</title>
        <authorList>
            <person name="Charoenyingcharoen P."/>
            <person name="Yukphan P."/>
        </authorList>
    </citation>
    <scope>NUCLEOTIDE SEQUENCE [LARGE SCALE GENOMIC DNA]</scope>
    <source>
        <strain evidence="9 12">B5-SW-15</strain>
        <strain evidence="10 11">C2-DW-16</strain>
    </source>
</reference>
<keyword evidence="7 8" id="KW-0472">Membrane</keyword>
<feature type="transmembrane region" description="Helical" evidence="8">
    <location>
        <begin position="125"/>
        <end position="144"/>
    </location>
</feature>
<feature type="transmembrane region" description="Helical" evidence="8">
    <location>
        <begin position="73"/>
        <end position="90"/>
    </location>
</feature>
<evidence type="ECO:0000256" key="3">
    <source>
        <dbReference type="ARBA" id="ARBA00022448"/>
    </source>
</evidence>
<evidence type="ECO:0000256" key="2">
    <source>
        <dbReference type="ARBA" id="ARBA00009142"/>
    </source>
</evidence>
<keyword evidence="6 8" id="KW-1133">Transmembrane helix</keyword>